<proteinExistence type="predicted"/>
<feature type="transmembrane region" description="Helical" evidence="1">
    <location>
        <begin position="227"/>
        <end position="249"/>
    </location>
</feature>
<feature type="transmembrane region" description="Helical" evidence="1">
    <location>
        <begin position="159"/>
        <end position="177"/>
    </location>
</feature>
<keyword evidence="1" id="KW-1133">Transmembrane helix</keyword>
<feature type="transmembrane region" description="Helical" evidence="1">
    <location>
        <begin position="299"/>
        <end position="320"/>
    </location>
</feature>
<feature type="transmembrane region" description="Helical" evidence="1">
    <location>
        <begin position="88"/>
        <end position="106"/>
    </location>
</feature>
<feature type="transmembrane region" description="Helical" evidence="1">
    <location>
        <begin position="261"/>
        <end position="279"/>
    </location>
</feature>
<feature type="transmembrane region" description="Helical" evidence="1">
    <location>
        <begin position="326"/>
        <end position="347"/>
    </location>
</feature>
<dbReference type="AlphaFoldDB" id="A0A0F9ALA8"/>
<reference evidence="2" key="1">
    <citation type="journal article" date="2015" name="Nature">
        <title>Complex archaea that bridge the gap between prokaryotes and eukaryotes.</title>
        <authorList>
            <person name="Spang A."/>
            <person name="Saw J.H."/>
            <person name="Jorgensen S.L."/>
            <person name="Zaremba-Niedzwiedzka K."/>
            <person name="Martijn J."/>
            <person name="Lind A.E."/>
            <person name="van Eijk R."/>
            <person name="Schleper C."/>
            <person name="Guy L."/>
            <person name="Ettema T.J."/>
        </authorList>
    </citation>
    <scope>NUCLEOTIDE SEQUENCE</scope>
</reference>
<feature type="non-terminal residue" evidence="2">
    <location>
        <position position="479"/>
    </location>
</feature>
<comment type="caution">
    <text evidence="2">The sequence shown here is derived from an EMBL/GenBank/DDBJ whole genome shotgun (WGS) entry which is preliminary data.</text>
</comment>
<gene>
    <name evidence="2" type="ORF">LCGC14_2556530</name>
</gene>
<keyword evidence="1" id="KW-0472">Membrane</keyword>
<protein>
    <submittedName>
        <fullName evidence="2">Uncharacterized protein</fullName>
    </submittedName>
</protein>
<organism evidence="2">
    <name type="scientific">marine sediment metagenome</name>
    <dbReference type="NCBI Taxonomy" id="412755"/>
    <lineage>
        <taxon>unclassified sequences</taxon>
        <taxon>metagenomes</taxon>
        <taxon>ecological metagenomes</taxon>
    </lineage>
</organism>
<feature type="non-terminal residue" evidence="2">
    <location>
        <position position="1"/>
    </location>
</feature>
<evidence type="ECO:0000256" key="1">
    <source>
        <dbReference type="SAM" id="Phobius"/>
    </source>
</evidence>
<dbReference type="EMBL" id="LAZR01042089">
    <property type="protein sequence ID" value="KKL10369.1"/>
    <property type="molecule type" value="Genomic_DNA"/>
</dbReference>
<feature type="transmembrane region" description="Helical" evidence="1">
    <location>
        <begin position="118"/>
        <end position="138"/>
    </location>
</feature>
<accession>A0A0F9ALA8</accession>
<name>A0A0F9ALA8_9ZZZZ</name>
<sequence>FKQVDIHLTTNGFRLSDLPCTIVYDEKDASNGSSNGDTYRRCGLRFGEMADEHKTGLNYFLSHFTIGLEKGRQLRPRVKNIFISARQYAVPLFIDFLLLSIALLGVQLAKRQTIELSVLYLKLFAVFYLFWLAISLIMEKYRKMFQKTFSESIVVILKSNIAMVYLVSFSVVLWSPLARVSRMQTFGACAAFLLLELAAFSLYYLFHKQSINGLKMSVKKEPTPSSTLSYPLMFIDGGLVFVAFMVMNYIKRGSLSLPPMYDHAILLLYVIWMGSALIAKKFNTSGFRTSYTAAISHCIKAAIFMGAGLGVIIFALRMFYYSRIQLFGTPAVLVGFELVLFYLYYLYSTRGRLGSDIETRAGVREIIDLNGASRDLPEEHGDCRISEPVETKLRHALEFFDPKLFKFIKGAINLKKIDRCDTALLSTDEIAEIESLDPIGHRLLVNLHKTNDVRWFNRYFLQIYRKMENRGYFVGKVHT</sequence>
<evidence type="ECO:0000313" key="2">
    <source>
        <dbReference type="EMBL" id="KKL10369.1"/>
    </source>
</evidence>
<feature type="transmembrane region" description="Helical" evidence="1">
    <location>
        <begin position="183"/>
        <end position="206"/>
    </location>
</feature>
<keyword evidence="1" id="KW-0812">Transmembrane</keyword>